<dbReference type="InterPro" id="IPR001372">
    <property type="entry name" value="Dynein_light_chain_typ-1/2"/>
</dbReference>
<evidence type="ECO:0000256" key="6">
    <source>
        <dbReference type="ARBA" id="ARBA00022701"/>
    </source>
</evidence>
<keyword evidence="9" id="KW-0206">Cytoskeleton</keyword>
<evidence type="ECO:0000256" key="8">
    <source>
        <dbReference type="ARBA" id="ARBA00022927"/>
    </source>
</evidence>
<dbReference type="Pfam" id="PF01221">
    <property type="entry name" value="Dynein_light"/>
    <property type="match status" value="1"/>
</dbReference>
<dbReference type="STRING" id="79923.G7Y6Q2"/>
<dbReference type="GO" id="GO:0051028">
    <property type="term" value="P:mRNA transport"/>
    <property type="evidence" value="ECO:0007669"/>
    <property type="project" value="UniProtKB-KW"/>
</dbReference>
<proteinExistence type="predicted"/>
<dbReference type="GO" id="GO:0005874">
    <property type="term" value="C:microtubule"/>
    <property type="evidence" value="ECO:0007669"/>
    <property type="project" value="UniProtKB-KW"/>
</dbReference>
<evidence type="ECO:0000256" key="4">
    <source>
        <dbReference type="ARBA" id="ARBA00022448"/>
    </source>
</evidence>
<evidence type="ECO:0000256" key="7">
    <source>
        <dbReference type="ARBA" id="ARBA00022816"/>
    </source>
</evidence>
<reference evidence="11" key="1">
    <citation type="journal article" date="2011" name="Genome Biol.">
        <title>The draft genome of the carcinogenic human liver fluke Clonorchis sinensis.</title>
        <authorList>
            <person name="Wang X."/>
            <person name="Chen W."/>
            <person name="Huang Y."/>
            <person name="Sun J."/>
            <person name="Men J."/>
            <person name="Liu H."/>
            <person name="Luo F."/>
            <person name="Guo L."/>
            <person name="Lv X."/>
            <person name="Deng C."/>
            <person name="Zhou C."/>
            <person name="Fan Y."/>
            <person name="Li X."/>
            <person name="Huang L."/>
            <person name="Hu Y."/>
            <person name="Liang C."/>
            <person name="Hu X."/>
            <person name="Xu J."/>
            <person name="Yu X."/>
        </authorList>
    </citation>
    <scope>NUCLEOTIDE SEQUENCE [LARGE SCALE GENOMIC DNA]</scope>
    <source>
        <strain evidence="11">Henan</strain>
    </source>
</reference>
<evidence type="ECO:0000256" key="9">
    <source>
        <dbReference type="ARBA" id="ARBA00023212"/>
    </source>
</evidence>
<dbReference type="GO" id="GO:0005634">
    <property type="term" value="C:nucleus"/>
    <property type="evidence" value="ECO:0007669"/>
    <property type="project" value="UniProtKB-SubCell"/>
</dbReference>
<dbReference type="FunFam" id="3.30.740.10:FF:000005">
    <property type="entry name" value="Dynein light chain"/>
    <property type="match status" value="1"/>
</dbReference>
<dbReference type="GO" id="GO:0015031">
    <property type="term" value="P:protein transport"/>
    <property type="evidence" value="ECO:0007669"/>
    <property type="project" value="UniProtKB-KW"/>
</dbReference>
<name>G7Y6Q2_CLOSI</name>
<comment type="subcellular location">
    <subcellularLocation>
        <location evidence="2">Cytoplasm</location>
        <location evidence="2">Cytoskeleton</location>
    </subcellularLocation>
    <subcellularLocation>
        <location evidence="1">Nucleus</location>
    </subcellularLocation>
</comment>
<evidence type="ECO:0000256" key="1">
    <source>
        <dbReference type="ARBA" id="ARBA00004123"/>
    </source>
</evidence>
<dbReference type="EMBL" id="DF142900">
    <property type="protein sequence ID" value="GAA48637.1"/>
    <property type="molecule type" value="Genomic_DNA"/>
</dbReference>
<dbReference type="SMART" id="SM01375">
    <property type="entry name" value="Dynein_light"/>
    <property type="match status" value="1"/>
</dbReference>
<keyword evidence="5" id="KW-0963">Cytoplasm</keyword>
<gene>
    <name evidence="11" type="ORF">CLF_101855</name>
</gene>
<keyword evidence="8" id="KW-0653">Protein transport</keyword>
<sequence>MNRNSHVALATKVTEAFQQDAVDLYLTAMNSGKQEREMAEFIKKEFDRRYDRIWHCVVGKDFGCYVSHEEDHLVRFYIGGNAVVLFKTKLRHAESRIALGFSNGEFMLSTSHFDMLIVLIVSDQTRSSRNFHIFIVGGSNLVASDFLFYVVTFDYTKELLPVYSILLGLPEQKSAPGQPMDIRKQFTNPDLRAQGEQAFSVNRQLNLE</sequence>
<dbReference type="GO" id="GO:0005868">
    <property type="term" value="C:cytoplasmic dynein complex"/>
    <property type="evidence" value="ECO:0007669"/>
    <property type="project" value="TreeGrafter"/>
</dbReference>
<dbReference type="SUPFAM" id="SSF54648">
    <property type="entry name" value="DLC"/>
    <property type="match status" value="1"/>
</dbReference>
<dbReference type="Gene3D" id="3.30.740.10">
    <property type="entry name" value="Protein Inhibitor Of Neuronal Nitric Oxide Synthase"/>
    <property type="match status" value="1"/>
</dbReference>
<dbReference type="PANTHER" id="PTHR11886:SF35">
    <property type="entry name" value="DYNEIN LIGHT CHAIN"/>
    <property type="match status" value="1"/>
</dbReference>
<dbReference type="InParanoid" id="G7Y6Q2"/>
<dbReference type="Proteomes" id="UP000008909">
    <property type="component" value="Unassembled WGS sequence"/>
</dbReference>
<keyword evidence="12" id="KW-1185">Reference proteome</keyword>
<organism evidence="11 12">
    <name type="scientific">Clonorchis sinensis</name>
    <name type="common">Chinese liver fluke</name>
    <dbReference type="NCBI Taxonomy" id="79923"/>
    <lineage>
        <taxon>Eukaryota</taxon>
        <taxon>Metazoa</taxon>
        <taxon>Spiralia</taxon>
        <taxon>Lophotrochozoa</taxon>
        <taxon>Platyhelminthes</taxon>
        <taxon>Trematoda</taxon>
        <taxon>Digenea</taxon>
        <taxon>Opisthorchiida</taxon>
        <taxon>Opisthorchiata</taxon>
        <taxon>Opisthorchiidae</taxon>
        <taxon>Clonorchis</taxon>
    </lineage>
</organism>
<keyword evidence="10" id="KW-0539">Nucleus</keyword>
<keyword evidence="7" id="KW-0509">mRNA transport</keyword>
<evidence type="ECO:0000256" key="10">
    <source>
        <dbReference type="ARBA" id="ARBA00023242"/>
    </source>
</evidence>
<protein>
    <recommendedName>
        <fullName evidence="3">Dynein light chain 1, cytoplasmic</fullName>
    </recommendedName>
</protein>
<evidence type="ECO:0000313" key="12">
    <source>
        <dbReference type="Proteomes" id="UP000008909"/>
    </source>
</evidence>
<evidence type="ECO:0000256" key="3">
    <source>
        <dbReference type="ARBA" id="ARBA00015062"/>
    </source>
</evidence>
<dbReference type="PANTHER" id="PTHR11886">
    <property type="entry name" value="DYNEIN LIGHT CHAIN"/>
    <property type="match status" value="1"/>
</dbReference>
<keyword evidence="6" id="KW-0493">Microtubule</keyword>
<reference key="2">
    <citation type="submission" date="2011-10" db="EMBL/GenBank/DDBJ databases">
        <title>The genome and transcriptome sequence of Clonorchis sinensis provide insights into the carcinogenic liver fluke.</title>
        <authorList>
            <person name="Wang X."/>
            <person name="Huang Y."/>
            <person name="Chen W."/>
            <person name="Liu H."/>
            <person name="Guo L."/>
            <person name="Chen Y."/>
            <person name="Luo F."/>
            <person name="Zhou W."/>
            <person name="Sun J."/>
            <person name="Mao Q."/>
            <person name="Liang P."/>
            <person name="Zhou C."/>
            <person name="Tian Y."/>
            <person name="Men J."/>
            <person name="Lv X."/>
            <person name="Huang L."/>
            <person name="Zhou J."/>
            <person name="Hu Y."/>
            <person name="Li R."/>
            <person name="Zhang F."/>
            <person name="Lei H."/>
            <person name="Li X."/>
            <person name="Hu X."/>
            <person name="Liang C."/>
            <person name="Xu J."/>
            <person name="Wu Z."/>
            <person name="Yu X."/>
        </authorList>
    </citation>
    <scope>NUCLEOTIDE SEQUENCE</scope>
    <source>
        <strain>Henan</strain>
    </source>
</reference>
<evidence type="ECO:0000256" key="2">
    <source>
        <dbReference type="ARBA" id="ARBA00004245"/>
    </source>
</evidence>
<dbReference type="AlphaFoldDB" id="G7Y6Q2"/>
<dbReference type="InterPro" id="IPR037177">
    <property type="entry name" value="DLC_sf"/>
</dbReference>
<evidence type="ECO:0000313" key="11">
    <source>
        <dbReference type="EMBL" id="GAA48637.1"/>
    </source>
</evidence>
<evidence type="ECO:0000256" key="5">
    <source>
        <dbReference type="ARBA" id="ARBA00022490"/>
    </source>
</evidence>
<dbReference type="GO" id="GO:0007017">
    <property type="term" value="P:microtubule-based process"/>
    <property type="evidence" value="ECO:0007669"/>
    <property type="project" value="InterPro"/>
</dbReference>
<accession>G7Y6Q2</accession>
<keyword evidence="4" id="KW-0813">Transport</keyword>
<dbReference type="GO" id="GO:0045505">
    <property type="term" value="F:dynein intermediate chain binding"/>
    <property type="evidence" value="ECO:0007669"/>
    <property type="project" value="TreeGrafter"/>
</dbReference>